<accession>A0ABV6HDG9</accession>
<dbReference type="Proteomes" id="UP001589774">
    <property type="component" value="Unassembled WGS sequence"/>
</dbReference>
<name>A0ABV6HDG9_9SPHI</name>
<dbReference type="Pfam" id="PF13589">
    <property type="entry name" value="HATPase_c_3"/>
    <property type="match status" value="1"/>
</dbReference>
<dbReference type="InterPro" id="IPR003594">
    <property type="entry name" value="HATPase_dom"/>
</dbReference>
<feature type="domain" description="Histidine kinase" evidence="2">
    <location>
        <begin position="720"/>
        <end position="825"/>
    </location>
</feature>
<feature type="region of interest" description="Disordered" evidence="1">
    <location>
        <begin position="517"/>
        <end position="568"/>
    </location>
</feature>
<dbReference type="RefSeq" id="WP_377476526.1">
    <property type="nucleotide sequence ID" value="NZ_JBHLWO010000001.1"/>
</dbReference>
<dbReference type="Gene3D" id="3.30.565.10">
    <property type="entry name" value="Histidine kinase-like ATPase, C-terminal domain"/>
    <property type="match status" value="2"/>
</dbReference>
<keyword evidence="3" id="KW-0547">Nucleotide-binding</keyword>
<organism evidence="3 4">
    <name type="scientific">Olivibacter oleidegradans</name>
    <dbReference type="NCBI Taxonomy" id="760123"/>
    <lineage>
        <taxon>Bacteria</taxon>
        <taxon>Pseudomonadati</taxon>
        <taxon>Bacteroidota</taxon>
        <taxon>Sphingobacteriia</taxon>
        <taxon>Sphingobacteriales</taxon>
        <taxon>Sphingobacteriaceae</taxon>
        <taxon>Olivibacter</taxon>
    </lineage>
</organism>
<dbReference type="CDD" id="cd22265">
    <property type="entry name" value="UDM1_RNF168"/>
    <property type="match status" value="1"/>
</dbReference>
<dbReference type="Pfam" id="PF02518">
    <property type="entry name" value="HATPase_c"/>
    <property type="match status" value="1"/>
</dbReference>
<evidence type="ECO:0000313" key="3">
    <source>
        <dbReference type="EMBL" id="MFC0316943.1"/>
    </source>
</evidence>
<keyword evidence="3" id="KW-0067">ATP-binding</keyword>
<dbReference type="GO" id="GO:0005524">
    <property type="term" value="F:ATP binding"/>
    <property type="evidence" value="ECO:0007669"/>
    <property type="project" value="UniProtKB-KW"/>
</dbReference>
<protein>
    <submittedName>
        <fullName evidence="3">ATP-binding protein</fullName>
    </submittedName>
</protein>
<keyword evidence="4" id="KW-1185">Reference proteome</keyword>
<comment type="caution">
    <text evidence="3">The sequence shown here is derived from an EMBL/GenBank/DDBJ whole genome shotgun (WGS) entry which is preliminary data.</text>
</comment>
<evidence type="ECO:0000259" key="2">
    <source>
        <dbReference type="PROSITE" id="PS50109"/>
    </source>
</evidence>
<dbReference type="SUPFAM" id="SSF55874">
    <property type="entry name" value="ATPase domain of HSP90 chaperone/DNA topoisomerase II/histidine kinase"/>
    <property type="match status" value="2"/>
</dbReference>
<evidence type="ECO:0000313" key="4">
    <source>
        <dbReference type="Proteomes" id="UP001589774"/>
    </source>
</evidence>
<dbReference type="PANTHER" id="PTHR43065:SF23">
    <property type="entry name" value="SENSOR HISTIDINE KINASE PDTAS"/>
    <property type="match status" value="1"/>
</dbReference>
<evidence type="ECO:0000256" key="1">
    <source>
        <dbReference type="SAM" id="MobiDB-lite"/>
    </source>
</evidence>
<dbReference type="PANTHER" id="PTHR43065">
    <property type="entry name" value="SENSOR HISTIDINE KINASE"/>
    <property type="match status" value="1"/>
</dbReference>
<proteinExistence type="predicted"/>
<dbReference type="PROSITE" id="PS50109">
    <property type="entry name" value="HIS_KIN"/>
    <property type="match status" value="1"/>
</dbReference>
<dbReference type="InterPro" id="IPR036890">
    <property type="entry name" value="HATPase_C_sf"/>
</dbReference>
<dbReference type="InterPro" id="IPR005467">
    <property type="entry name" value="His_kinase_dom"/>
</dbReference>
<dbReference type="EMBL" id="JBHLWO010000001">
    <property type="protein sequence ID" value="MFC0316943.1"/>
    <property type="molecule type" value="Genomic_DNA"/>
</dbReference>
<gene>
    <name evidence="3" type="ORF">ACFFI0_01435</name>
</gene>
<sequence length="825" mass="95658">MKNIIGRDLITDDFIAIFELVKNSYDAHANSVIITFEDGRIMIADDGKGMSESDLRNKWFAVAYSAKKDGSEDDDIRKESHLDNLKSKRFYAGAKGVGRFSCDRLGNKLVLTTSKYNENAVHQIDVSWKQFEKNAKESFQNVKIPYKVINNNEIAFPSNSRNGTILEITNLNSTWEEEKIRRLKHSLEKLINPFSSDDEFNIEIKCTKYLKSDQTRSDRQKINGRIKNSILDVLNLKTTQIELVINATDIVTKLYDRGTLIYHIKEDNLYAPIIEDSRINLYFLNRSAKIQFGKIMDIEPVNYGNVFLFKNGFRVQPYGNVDDDSWGLDKRKQQGYNRFLGTRDLFGRVDITTENFEQFKEVSSRDGGLVNTDGTYLLKELFLEKSLKRLERYVVGVLWGEAFSRKGYFKSTTDIQRFREKLVQDKDADDYNFAVSNLGSKLDFVNLIKSLSDDDKIKILNYDKKLISFVNEQLDIVQPKFIKELEKIAEKTNDESLLKQIRLTEDNFKKIEKEKEEALKREEEERKKRIEAEQKADEEERKRIEAEKKQKQEEERRRQAELETERKERQRLQAELDKFKAEQKAKEEAKKNKDLSDKLDIETKKNQYLNSTRKTLSDDAEQLVHSIDLYVGNAATYANELLSSKLDDHIKSTVYSIKNNIDKAIKVSQIIIKSNFDYKHTSQRIDLPLYIKEYLEDINVSRKNISIKTTNIFQKFFLLNPIEIDIILDNLVSNSVKAKAENIEVIFAKEDKSLVISYYDDGNGVPDKLVKNPESIFELGVRESTERGSGIGMYDVYNRIRQLKGSIEFTGNGKKLKGASFKIVI</sequence>
<dbReference type="SMART" id="SM00387">
    <property type="entry name" value="HATPase_c"/>
    <property type="match status" value="1"/>
</dbReference>
<reference evidence="3 4" key="1">
    <citation type="submission" date="2024-09" db="EMBL/GenBank/DDBJ databases">
        <authorList>
            <person name="Sun Q."/>
            <person name="Mori K."/>
        </authorList>
    </citation>
    <scope>NUCLEOTIDE SEQUENCE [LARGE SCALE GENOMIC DNA]</scope>
    <source>
        <strain evidence="3 4">CCM 7765</strain>
    </source>
</reference>